<comment type="caution">
    <text evidence="4">The sequence shown here is derived from an EMBL/GenBank/DDBJ whole genome shotgun (WGS) entry which is preliminary data.</text>
</comment>
<feature type="region of interest" description="Disordered" evidence="2">
    <location>
        <begin position="38"/>
        <end position="57"/>
    </location>
</feature>
<evidence type="ECO:0000256" key="1">
    <source>
        <dbReference type="ARBA" id="ARBA00006845"/>
    </source>
</evidence>
<gene>
    <name evidence="4" type="ORF">AWB67_00571</name>
</gene>
<accession>A0A158FF99</accession>
<reference evidence="4" key="1">
    <citation type="submission" date="2016-01" db="EMBL/GenBank/DDBJ databases">
        <authorList>
            <person name="Peeters C."/>
        </authorList>
    </citation>
    <scope>NUCLEOTIDE SEQUENCE [LARGE SCALE GENOMIC DNA]</scope>
    <source>
        <strain evidence="4">LMG 22937</strain>
    </source>
</reference>
<evidence type="ECO:0000259" key="3">
    <source>
        <dbReference type="Pfam" id="PF01337"/>
    </source>
</evidence>
<dbReference type="EMBL" id="FCOL02000002">
    <property type="protein sequence ID" value="SAL18606.1"/>
    <property type="molecule type" value="Genomic_DNA"/>
</dbReference>
<dbReference type="SUPFAM" id="SSF52038">
    <property type="entry name" value="Barstar-related"/>
    <property type="match status" value="1"/>
</dbReference>
<dbReference type="InterPro" id="IPR035905">
    <property type="entry name" value="Barstar-like_sf"/>
</dbReference>
<proteinExistence type="inferred from homology"/>
<organism evidence="4 5">
    <name type="scientific">Caballeronia terrestris</name>
    <dbReference type="NCBI Taxonomy" id="1226301"/>
    <lineage>
        <taxon>Bacteria</taxon>
        <taxon>Pseudomonadati</taxon>
        <taxon>Pseudomonadota</taxon>
        <taxon>Betaproteobacteria</taxon>
        <taxon>Burkholderiales</taxon>
        <taxon>Burkholderiaceae</taxon>
        <taxon>Caballeronia</taxon>
    </lineage>
</organism>
<dbReference type="AlphaFoldDB" id="A0A158FF99"/>
<name>A0A158FF99_9BURK</name>
<dbReference type="InterPro" id="IPR000468">
    <property type="entry name" value="Barstar"/>
</dbReference>
<dbReference type="Proteomes" id="UP000054925">
    <property type="component" value="Unassembled WGS sequence"/>
</dbReference>
<dbReference type="Gene3D" id="3.30.370.10">
    <property type="entry name" value="Barstar-like"/>
    <property type="match status" value="1"/>
</dbReference>
<feature type="domain" description="Barstar (barnase inhibitor)" evidence="3">
    <location>
        <begin position="92"/>
        <end position="187"/>
    </location>
</feature>
<protein>
    <submittedName>
        <fullName evidence="4">Barstar family protein</fullName>
    </submittedName>
</protein>
<evidence type="ECO:0000256" key="2">
    <source>
        <dbReference type="SAM" id="MobiDB-lite"/>
    </source>
</evidence>
<evidence type="ECO:0000313" key="5">
    <source>
        <dbReference type="Proteomes" id="UP000054925"/>
    </source>
</evidence>
<dbReference type="Pfam" id="PF01337">
    <property type="entry name" value="Barstar"/>
    <property type="match status" value="1"/>
</dbReference>
<comment type="similarity">
    <text evidence="1">Belongs to the barstar family.</text>
</comment>
<keyword evidence="5" id="KW-1185">Reference proteome</keyword>
<evidence type="ECO:0000313" key="4">
    <source>
        <dbReference type="EMBL" id="SAL18606.1"/>
    </source>
</evidence>
<sequence>MNGMSDNIYAHGNGAAGDLFATGDGNLFQRVLRLRTTEHDDRSDDEPNPALSSTDEGSMSLFRTVRPNIVQSIRAYRVQDLADEASRLGQHFLFAYCGQAQSKQEVLETIATSFLFPKHFGKNYDALYDSLTDLVHKAGSQPGFVIVLEALPIAQKFDKEGRETLLDVFREASEFWAERRVAFRVFYSFA</sequence>